<comment type="caution">
    <text evidence="2">The sequence shown here is derived from an EMBL/GenBank/DDBJ whole genome shotgun (WGS) entry which is preliminary data.</text>
</comment>
<proteinExistence type="predicted"/>
<dbReference type="Pfam" id="PF13469">
    <property type="entry name" value="Sulfotransfer_3"/>
    <property type="match status" value="1"/>
</dbReference>
<dbReference type="Gene3D" id="3.40.50.300">
    <property type="entry name" value="P-loop containing nucleotide triphosphate hydrolases"/>
    <property type="match status" value="1"/>
</dbReference>
<keyword evidence="3" id="KW-1185">Reference proteome</keyword>
<dbReference type="InterPro" id="IPR027417">
    <property type="entry name" value="P-loop_NTPase"/>
</dbReference>
<dbReference type="RefSeq" id="WP_191145619.1">
    <property type="nucleotide sequence ID" value="NZ_JACXAF010000019.1"/>
</dbReference>
<dbReference type="PANTHER" id="PTHR10605">
    <property type="entry name" value="HEPARAN SULFATE SULFOTRANSFERASE"/>
    <property type="match status" value="1"/>
</dbReference>
<evidence type="ECO:0000256" key="1">
    <source>
        <dbReference type="ARBA" id="ARBA00022679"/>
    </source>
</evidence>
<evidence type="ECO:0000313" key="2">
    <source>
        <dbReference type="EMBL" id="MBD1390549.1"/>
    </source>
</evidence>
<reference evidence="2" key="1">
    <citation type="submission" date="2020-09" db="EMBL/GenBank/DDBJ databases">
        <title>A novel bacterium of genus Neiella, isolated from South China Sea.</title>
        <authorList>
            <person name="Huang H."/>
            <person name="Mo K."/>
            <person name="Hu Y."/>
        </authorList>
    </citation>
    <scope>NUCLEOTIDE SEQUENCE</scope>
    <source>
        <strain evidence="2">HB171785</strain>
    </source>
</reference>
<gene>
    <name evidence="2" type="ORF">IC617_14015</name>
</gene>
<dbReference type="InterPro" id="IPR037359">
    <property type="entry name" value="NST/OST"/>
</dbReference>
<dbReference type="AlphaFoldDB" id="A0A8J6QJZ0"/>
<dbReference type="SUPFAM" id="SSF52540">
    <property type="entry name" value="P-loop containing nucleoside triphosphate hydrolases"/>
    <property type="match status" value="1"/>
</dbReference>
<dbReference type="GO" id="GO:0008146">
    <property type="term" value="F:sulfotransferase activity"/>
    <property type="evidence" value="ECO:0007669"/>
    <property type="project" value="InterPro"/>
</dbReference>
<accession>A0A8J6QJZ0</accession>
<dbReference type="PANTHER" id="PTHR10605:SF56">
    <property type="entry name" value="BIFUNCTIONAL HEPARAN SULFATE N-DEACETYLASE_N-SULFOTRANSFERASE"/>
    <property type="match status" value="1"/>
</dbReference>
<evidence type="ECO:0000313" key="3">
    <source>
        <dbReference type="Proteomes" id="UP000638014"/>
    </source>
</evidence>
<organism evidence="2 3">
    <name type="scientific">Neiella litorisoli</name>
    <dbReference type="NCBI Taxonomy" id="2771431"/>
    <lineage>
        <taxon>Bacteria</taxon>
        <taxon>Pseudomonadati</taxon>
        <taxon>Pseudomonadota</taxon>
        <taxon>Gammaproteobacteria</taxon>
        <taxon>Alteromonadales</taxon>
        <taxon>Echinimonadaceae</taxon>
        <taxon>Neiella</taxon>
    </lineage>
</organism>
<dbReference type="Proteomes" id="UP000638014">
    <property type="component" value="Unassembled WGS sequence"/>
</dbReference>
<protein>
    <submittedName>
        <fullName evidence="2">Sulfotransferase</fullName>
    </submittedName>
</protein>
<dbReference type="EMBL" id="JACXAF010000019">
    <property type="protein sequence ID" value="MBD1390549.1"/>
    <property type="molecule type" value="Genomic_DNA"/>
</dbReference>
<keyword evidence="1" id="KW-0808">Transferase</keyword>
<sequence>MRIADFFIIGAAKCGTTSLQSYLGQHPDIAFSRYKEPNFYALEGASLPEPGPVSSERMFAQIYDHCITSFDDYQQQFVHCQNDKVIGDASVRHLYYPEAAKRIAKRVPNAKLVAVLREPVSRLYSHYCMNKQYDLEPLSLEEALAAEPERMAKGWGWDWHYANVGMYGAQLSTYLQHFEREQMMFVLYDDYLADQHKIISDICRFLDVDDRFEANTSSRGKVPYWPRHHSFDRWLHGKTPFRKALKRRPVGWLVEPGLNALDRMNRQAVPKLAESVAANISHHFKEDVMLLEEILGRKVPWKHY</sequence>
<name>A0A8J6QJZ0_9GAMM</name>